<dbReference type="AlphaFoldDB" id="A0A2N7XB34"/>
<keyword evidence="3" id="KW-0804">Transcription</keyword>
<dbReference type="RefSeq" id="WP_018439175.1">
    <property type="nucleotide sequence ID" value="NZ_KB890165.1"/>
</dbReference>
<dbReference type="STRING" id="863227.GCA_000373005_00663"/>
<dbReference type="Gene3D" id="2.60.120.10">
    <property type="entry name" value="Jelly Rolls"/>
    <property type="match status" value="1"/>
</dbReference>
<accession>A0A2N7XB34</accession>
<protein>
    <submittedName>
        <fullName evidence="5">XRE family transcriptional regulator</fullName>
    </submittedName>
</protein>
<dbReference type="Gene3D" id="1.10.260.40">
    <property type="entry name" value="lambda repressor-like DNA-binding domains"/>
    <property type="match status" value="1"/>
</dbReference>
<evidence type="ECO:0000313" key="6">
    <source>
        <dbReference type="Proteomes" id="UP000235777"/>
    </source>
</evidence>
<feature type="domain" description="HTH cro/C1-type" evidence="4">
    <location>
        <begin position="15"/>
        <end position="69"/>
    </location>
</feature>
<dbReference type="InterPro" id="IPR050807">
    <property type="entry name" value="TransReg_Diox_bact_type"/>
</dbReference>
<keyword evidence="1" id="KW-0805">Transcription regulation</keyword>
<dbReference type="PROSITE" id="PS50943">
    <property type="entry name" value="HTH_CROC1"/>
    <property type="match status" value="1"/>
</dbReference>
<dbReference type="InterPro" id="IPR014710">
    <property type="entry name" value="RmlC-like_jellyroll"/>
</dbReference>
<evidence type="ECO:0000259" key="4">
    <source>
        <dbReference type="PROSITE" id="PS50943"/>
    </source>
</evidence>
<name>A0A2N7XB34_9BURK</name>
<keyword evidence="2" id="KW-0238">DNA-binding</keyword>
<dbReference type="PANTHER" id="PTHR46797:SF23">
    <property type="entry name" value="HTH-TYPE TRANSCRIPTIONAL REGULATOR SUTR"/>
    <property type="match status" value="1"/>
</dbReference>
<gene>
    <name evidence="5" type="ORF">C0Z20_02975</name>
</gene>
<evidence type="ECO:0000256" key="3">
    <source>
        <dbReference type="ARBA" id="ARBA00023163"/>
    </source>
</evidence>
<dbReference type="GO" id="GO:0003700">
    <property type="term" value="F:DNA-binding transcription factor activity"/>
    <property type="evidence" value="ECO:0007669"/>
    <property type="project" value="TreeGrafter"/>
</dbReference>
<dbReference type="SUPFAM" id="SSF51182">
    <property type="entry name" value="RmlC-like cupins"/>
    <property type="match status" value="1"/>
</dbReference>
<keyword evidence="6" id="KW-1185">Reference proteome</keyword>
<dbReference type="SUPFAM" id="SSF47413">
    <property type="entry name" value="lambda repressor-like DNA-binding domains"/>
    <property type="match status" value="1"/>
</dbReference>
<dbReference type="InterPro" id="IPR011051">
    <property type="entry name" value="RmlC_Cupin_sf"/>
</dbReference>
<dbReference type="Pfam" id="PF01381">
    <property type="entry name" value="HTH_3"/>
    <property type="match status" value="1"/>
</dbReference>
<dbReference type="Proteomes" id="UP000235777">
    <property type="component" value="Unassembled WGS sequence"/>
</dbReference>
<dbReference type="Pfam" id="PF07883">
    <property type="entry name" value="Cupin_2"/>
    <property type="match status" value="1"/>
</dbReference>
<dbReference type="InterPro" id="IPR001387">
    <property type="entry name" value="Cro/C1-type_HTH"/>
</dbReference>
<evidence type="ECO:0000313" key="5">
    <source>
        <dbReference type="EMBL" id="PMS38817.1"/>
    </source>
</evidence>
<dbReference type="EMBL" id="PNYC01000001">
    <property type="protein sequence ID" value="PMS38817.1"/>
    <property type="molecule type" value="Genomic_DNA"/>
</dbReference>
<dbReference type="CDD" id="cd00093">
    <property type="entry name" value="HTH_XRE"/>
    <property type="match status" value="1"/>
</dbReference>
<dbReference type="OrthoDB" id="9814751at2"/>
<dbReference type="SMART" id="SM00530">
    <property type="entry name" value="HTH_XRE"/>
    <property type="match status" value="1"/>
</dbReference>
<evidence type="ECO:0000256" key="2">
    <source>
        <dbReference type="ARBA" id="ARBA00023125"/>
    </source>
</evidence>
<dbReference type="CDD" id="cd02209">
    <property type="entry name" value="cupin_XRE_C"/>
    <property type="match status" value="1"/>
</dbReference>
<organism evidence="5 6">
    <name type="scientific">Trinickia symbiotica</name>
    <dbReference type="NCBI Taxonomy" id="863227"/>
    <lineage>
        <taxon>Bacteria</taxon>
        <taxon>Pseudomonadati</taxon>
        <taxon>Pseudomonadota</taxon>
        <taxon>Betaproteobacteria</taxon>
        <taxon>Burkholderiales</taxon>
        <taxon>Burkholderiaceae</taxon>
        <taxon>Trinickia</taxon>
    </lineage>
</organism>
<dbReference type="PANTHER" id="PTHR46797">
    <property type="entry name" value="HTH-TYPE TRANSCRIPTIONAL REGULATOR"/>
    <property type="match status" value="1"/>
</dbReference>
<dbReference type="InterPro" id="IPR013096">
    <property type="entry name" value="Cupin_2"/>
</dbReference>
<dbReference type="GO" id="GO:0005829">
    <property type="term" value="C:cytosol"/>
    <property type="evidence" value="ECO:0007669"/>
    <property type="project" value="TreeGrafter"/>
</dbReference>
<sequence length="189" mass="19793">MDEVEQAAHHLARNLVALRHARSLTQDALAKVSGLPRSTIANLESGEGNPSLAVLMKVAGALAAPIDELLASPRAKVRKWAASEVPASNRRTGLTVRPLVPEPVPDGILDTMAFAPGASMRGTPHLPGTREYFTCLSGTVTVFVAGERHSLVAGDVLAFPGHVAHSYRNEDAEQAALGISIVILAKAGV</sequence>
<dbReference type="InterPro" id="IPR010982">
    <property type="entry name" value="Lambda_DNA-bd_dom_sf"/>
</dbReference>
<evidence type="ECO:0000256" key="1">
    <source>
        <dbReference type="ARBA" id="ARBA00023015"/>
    </source>
</evidence>
<proteinExistence type="predicted"/>
<dbReference type="GO" id="GO:0003677">
    <property type="term" value="F:DNA binding"/>
    <property type="evidence" value="ECO:0007669"/>
    <property type="project" value="UniProtKB-KW"/>
</dbReference>
<reference evidence="5 6" key="1">
    <citation type="submission" date="2018-01" db="EMBL/GenBank/DDBJ databases">
        <title>Whole genome analyses suggest that Burkholderia sensu lato contains two further novel genera in the rhizoxinica-symbiotica group Mycetohabitans gen. nov., and Trinickia gen. nov.: implications for the evolution of diazotrophy and nodulation in the Burkholderiaceae.</title>
        <authorList>
            <person name="Estrada-de los Santos P."/>
            <person name="Palmer M."/>
            <person name="Chavez-Ramirez B."/>
            <person name="Beukes C."/>
            <person name="Steenkamp E.T."/>
            <person name="Hirsch A.M."/>
            <person name="Manyaka P."/>
            <person name="Maluk M."/>
            <person name="Lafos M."/>
            <person name="Crook M."/>
            <person name="Gross E."/>
            <person name="Simon M.F."/>
            <person name="Bueno dos Reis Junior F."/>
            <person name="Poole P.S."/>
            <person name="Venter S.N."/>
            <person name="James E.K."/>
        </authorList>
    </citation>
    <scope>NUCLEOTIDE SEQUENCE [LARGE SCALE GENOMIC DNA]</scope>
    <source>
        <strain evidence="5 6">JPY 581</strain>
    </source>
</reference>
<comment type="caution">
    <text evidence="5">The sequence shown here is derived from an EMBL/GenBank/DDBJ whole genome shotgun (WGS) entry which is preliminary data.</text>
</comment>